<protein>
    <submittedName>
        <fullName evidence="3">Uncharacterized protein</fullName>
    </submittedName>
</protein>
<gene>
    <name evidence="3" type="ORF">PENTCL1PPCAC_22294</name>
</gene>
<proteinExistence type="predicted"/>
<evidence type="ECO:0000256" key="2">
    <source>
        <dbReference type="SAM" id="SignalP"/>
    </source>
</evidence>
<feature type="compositionally biased region" description="Low complexity" evidence="1">
    <location>
        <begin position="60"/>
        <end position="74"/>
    </location>
</feature>
<feature type="chain" id="PRO_5043719607" evidence="2">
    <location>
        <begin position="24"/>
        <end position="82"/>
    </location>
</feature>
<evidence type="ECO:0000256" key="1">
    <source>
        <dbReference type="SAM" id="MobiDB-lite"/>
    </source>
</evidence>
<sequence length="82" mass="8672">SPLAMNFFTLLLVLLSLLSISFANQEITDENVLLVKRSPFFHPRGPPPPPGRGGPGRNCGGPSTSPPATATTTTARERVPGF</sequence>
<keyword evidence="4" id="KW-1185">Reference proteome</keyword>
<dbReference type="AlphaFoldDB" id="A0AAV5U1R8"/>
<feature type="non-terminal residue" evidence="3">
    <location>
        <position position="1"/>
    </location>
</feature>
<evidence type="ECO:0000313" key="4">
    <source>
        <dbReference type="Proteomes" id="UP001432027"/>
    </source>
</evidence>
<dbReference type="EMBL" id="BTSX01000005">
    <property type="protein sequence ID" value="GMT00120.1"/>
    <property type="molecule type" value="Genomic_DNA"/>
</dbReference>
<reference evidence="3" key="1">
    <citation type="submission" date="2023-10" db="EMBL/GenBank/DDBJ databases">
        <title>Genome assembly of Pristionchus species.</title>
        <authorList>
            <person name="Yoshida K."/>
            <person name="Sommer R.J."/>
        </authorList>
    </citation>
    <scope>NUCLEOTIDE SEQUENCE</scope>
    <source>
        <strain evidence="3">RS0144</strain>
    </source>
</reference>
<name>A0AAV5U1R8_9BILA</name>
<dbReference type="Proteomes" id="UP001432027">
    <property type="component" value="Unassembled WGS sequence"/>
</dbReference>
<evidence type="ECO:0000313" key="3">
    <source>
        <dbReference type="EMBL" id="GMT00120.1"/>
    </source>
</evidence>
<feature type="signal peptide" evidence="2">
    <location>
        <begin position="1"/>
        <end position="23"/>
    </location>
</feature>
<keyword evidence="2" id="KW-0732">Signal</keyword>
<accession>A0AAV5U1R8</accession>
<comment type="caution">
    <text evidence="3">The sequence shown here is derived from an EMBL/GenBank/DDBJ whole genome shotgun (WGS) entry which is preliminary data.</text>
</comment>
<organism evidence="3 4">
    <name type="scientific">Pristionchus entomophagus</name>
    <dbReference type="NCBI Taxonomy" id="358040"/>
    <lineage>
        <taxon>Eukaryota</taxon>
        <taxon>Metazoa</taxon>
        <taxon>Ecdysozoa</taxon>
        <taxon>Nematoda</taxon>
        <taxon>Chromadorea</taxon>
        <taxon>Rhabditida</taxon>
        <taxon>Rhabditina</taxon>
        <taxon>Diplogasteromorpha</taxon>
        <taxon>Diplogasteroidea</taxon>
        <taxon>Neodiplogasteridae</taxon>
        <taxon>Pristionchus</taxon>
    </lineage>
</organism>
<feature type="region of interest" description="Disordered" evidence="1">
    <location>
        <begin position="38"/>
        <end position="82"/>
    </location>
</feature>